<comment type="caution">
    <text evidence="1">The sequence shown here is derived from an EMBL/GenBank/DDBJ whole genome shotgun (WGS) entry which is preliminary data.</text>
</comment>
<dbReference type="PANTHER" id="PTHR28180">
    <property type="entry name" value="CONSERVED MITOCHONDRIAL PROTEIN-RELATED"/>
    <property type="match status" value="1"/>
</dbReference>
<accession>A0A086SV44</accession>
<dbReference type="PANTHER" id="PTHR28180:SF2">
    <property type="entry name" value="PEROXISOMAL PROTEIN 2"/>
    <property type="match status" value="1"/>
</dbReference>
<evidence type="ECO:0000313" key="1">
    <source>
        <dbReference type="EMBL" id="KFH40976.1"/>
    </source>
</evidence>
<dbReference type="AlphaFoldDB" id="A0A086SV44"/>
<keyword evidence="1" id="KW-0328">Glycosyltransferase</keyword>
<organism evidence="1 2">
    <name type="scientific">Hapsidospora chrysogenum (strain ATCC 11550 / CBS 779.69 / DSM 880 / IAM 14645 / JCM 23072 / IMI 49137)</name>
    <name type="common">Acremonium chrysogenum</name>
    <dbReference type="NCBI Taxonomy" id="857340"/>
    <lineage>
        <taxon>Eukaryota</taxon>
        <taxon>Fungi</taxon>
        <taxon>Dikarya</taxon>
        <taxon>Ascomycota</taxon>
        <taxon>Pezizomycotina</taxon>
        <taxon>Sordariomycetes</taxon>
        <taxon>Hypocreomycetidae</taxon>
        <taxon>Hypocreales</taxon>
        <taxon>Bionectriaceae</taxon>
        <taxon>Hapsidospora</taxon>
    </lineage>
</organism>
<dbReference type="InterPro" id="IPR052999">
    <property type="entry name" value="PTS1_Protein"/>
</dbReference>
<reference evidence="2" key="1">
    <citation type="journal article" date="2014" name="Genome Announc.">
        <title>Genome sequence and annotation of Acremonium chrysogenum, producer of the beta-lactam antibiotic cephalosporin C.</title>
        <authorList>
            <person name="Terfehr D."/>
            <person name="Dahlmann T.A."/>
            <person name="Specht T."/>
            <person name="Zadra I."/>
            <person name="Kuernsteiner H."/>
            <person name="Kueck U."/>
        </authorList>
    </citation>
    <scope>NUCLEOTIDE SEQUENCE [LARGE SCALE GENOMIC DNA]</scope>
    <source>
        <strain evidence="2">ATCC 11550 / CBS 779.69 / DSM 880 / IAM 14645 / JCM 23072 / IMI 49137</strain>
    </source>
</reference>
<protein>
    <submittedName>
        <fullName evidence="1">Dol-P-Man:Man(5)GlcNAc(2)-PP-Dol alpha-1,3-mannosyltransferase-like protein</fullName>
    </submittedName>
</protein>
<dbReference type="OrthoDB" id="5392202at2759"/>
<dbReference type="InterPro" id="IPR029032">
    <property type="entry name" value="AhpD-like"/>
</dbReference>
<dbReference type="GO" id="GO:0016757">
    <property type="term" value="F:glycosyltransferase activity"/>
    <property type="evidence" value="ECO:0007669"/>
    <property type="project" value="UniProtKB-KW"/>
</dbReference>
<dbReference type="Gene3D" id="1.20.1290.10">
    <property type="entry name" value="AhpD-like"/>
    <property type="match status" value="1"/>
</dbReference>
<dbReference type="EMBL" id="JPKY01000153">
    <property type="protein sequence ID" value="KFH40976.1"/>
    <property type="molecule type" value="Genomic_DNA"/>
</dbReference>
<gene>
    <name evidence="1" type="ORF">ACRE_083130</name>
</gene>
<dbReference type="HOGENOM" id="CLU_069193_0_0_1"/>
<name>A0A086SV44_HAPC1</name>
<sequence length="288" mass="30498">MTSLSPSLKALINAPHARPGPLLISAPRLRAVLVSIAREASSHHLTPRPWIALSAAALITLNAPSGLPILHALASADQEKDRDAVSTTTAELIREVGLKCISFNGIPRTINALNFFRSSLPSHVTCSLRTTPTRDWDSSVTTRDLSARGRALWNSIYAPLDGRLIDKLSLAHPDLPIVILQSHYGALLADPPGRNREAGNSVGRLLTSVVAVAALRAQTGVGPQVVSHVLGLRKGVADGSCREDGDETAEAAGWLASDEGSEWILKSVDRIVEVVGGSSFATRGDSKL</sequence>
<dbReference type="STRING" id="857340.A0A086SV44"/>
<evidence type="ECO:0000313" key="2">
    <source>
        <dbReference type="Proteomes" id="UP000029964"/>
    </source>
</evidence>
<keyword evidence="1" id="KW-0808">Transferase</keyword>
<dbReference type="Proteomes" id="UP000029964">
    <property type="component" value="Unassembled WGS sequence"/>
</dbReference>
<keyword evidence="2" id="KW-1185">Reference proteome</keyword>
<proteinExistence type="predicted"/>